<organism evidence="2 3">
    <name type="scientific">Roseateles puraquae</name>
    <dbReference type="NCBI Taxonomy" id="431059"/>
    <lineage>
        <taxon>Bacteria</taxon>
        <taxon>Pseudomonadati</taxon>
        <taxon>Pseudomonadota</taxon>
        <taxon>Betaproteobacteria</taxon>
        <taxon>Burkholderiales</taxon>
        <taxon>Sphaerotilaceae</taxon>
        <taxon>Roseateles</taxon>
    </lineage>
</organism>
<dbReference type="RefSeq" id="WP_088483984.1">
    <property type="nucleotide sequence ID" value="NZ_NISI01000005.1"/>
</dbReference>
<evidence type="ECO:0000259" key="1">
    <source>
        <dbReference type="Pfam" id="PF08241"/>
    </source>
</evidence>
<evidence type="ECO:0000313" key="2">
    <source>
        <dbReference type="EMBL" id="OWR03745.1"/>
    </source>
</evidence>
<feature type="domain" description="Methyltransferase type 11" evidence="1">
    <location>
        <begin position="45"/>
        <end position="141"/>
    </location>
</feature>
<dbReference type="Proteomes" id="UP000197446">
    <property type="component" value="Unassembled WGS sequence"/>
</dbReference>
<dbReference type="OrthoDB" id="529208at2"/>
<dbReference type="SUPFAM" id="SSF53335">
    <property type="entry name" value="S-adenosyl-L-methionine-dependent methyltransferases"/>
    <property type="match status" value="1"/>
</dbReference>
<dbReference type="Pfam" id="PF08241">
    <property type="entry name" value="Methyltransf_11"/>
    <property type="match status" value="1"/>
</dbReference>
<dbReference type="Gene3D" id="3.40.50.150">
    <property type="entry name" value="Vaccinia Virus protein VP39"/>
    <property type="match status" value="1"/>
</dbReference>
<dbReference type="GO" id="GO:0008757">
    <property type="term" value="F:S-adenosylmethionine-dependent methyltransferase activity"/>
    <property type="evidence" value="ECO:0007669"/>
    <property type="project" value="InterPro"/>
</dbReference>
<keyword evidence="2" id="KW-0808">Transferase</keyword>
<dbReference type="InterPro" id="IPR029063">
    <property type="entry name" value="SAM-dependent_MTases_sf"/>
</dbReference>
<name>A0A254N6X2_9BURK</name>
<dbReference type="AlphaFoldDB" id="A0A254N6X2"/>
<reference evidence="2 3" key="1">
    <citation type="journal article" date="2007" name="Int. J. Syst. Evol. Microbiol.">
        <title>Description of Pelomonas aquatica sp. nov. and Pelomonas puraquae sp. nov., isolated from industrial and haemodialysis water.</title>
        <authorList>
            <person name="Gomila M."/>
            <person name="Bowien B."/>
            <person name="Falsen E."/>
            <person name="Moore E.R."/>
            <person name="Lalucat J."/>
        </authorList>
    </citation>
    <scope>NUCLEOTIDE SEQUENCE [LARGE SCALE GENOMIC DNA]</scope>
    <source>
        <strain evidence="2 3">CCUG 52769</strain>
    </source>
</reference>
<dbReference type="CDD" id="cd02440">
    <property type="entry name" value="AdoMet_MTases"/>
    <property type="match status" value="1"/>
</dbReference>
<protein>
    <submittedName>
        <fullName evidence="2">SAM-dependent methyltransferase</fullName>
    </submittedName>
</protein>
<evidence type="ECO:0000313" key="3">
    <source>
        <dbReference type="Proteomes" id="UP000197446"/>
    </source>
</evidence>
<keyword evidence="2" id="KW-0489">Methyltransferase</keyword>
<proteinExistence type="predicted"/>
<sequence length="270" mass="28790">MASPEPTFTGTIAQVYERHMVPLIFEPYAADLSARAAALAPARVLEIAAGTGVLTRHLAAALPPASHLVASDVNPAMLDIAQQLPTARPVPWRLADAMTLPFDDASFELVACQFGAMFFADKPAAYAEIRRVLVPGGIFLFNVWDHIDSNELAATVTEALALALPDDPPRFLARTPHGYHDIDQIRADLAAGGFLREADIVTLPLRACAYSPAGPALGYCQGTPLRHEIEARAPGRLSEMTAVAAQAIGERFGVGAVDTRIQAHIVIVGR</sequence>
<accession>A0A254N6X2</accession>
<gene>
    <name evidence="2" type="ORF">CDO81_14795</name>
</gene>
<comment type="caution">
    <text evidence="2">The sequence shown here is derived from an EMBL/GenBank/DDBJ whole genome shotgun (WGS) entry which is preliminary data.</text>
</comment>
<dbReference type="InterPro" id="IPR013216">
    <property type="entry name" value="Methyltransf_11"/>
</dbReference>
<dbReference type="GO" id="GO:0032259">
    <property type="term" value="P:methylation"/>
    <property type="evidence" value="ECO:0007669"/>
    <property type="project" value="UniProtKB-KW"/>
</dbReference>
<keyword evidence="3" id="KW-1185">Reference proteome</keyword>
<dbReference type="PANTHER" id="PTHR43591">
    <property type="entry name" value="METHYLTRANSFERASE"/>
    <property type="match status" value="1"/>
</dbReference>
<dbReference type="EMBL" id="NISI01000005">
    <property type="protein sequence ID" value="OWR03745.1"/>
    <property type="molecule type" value="Genomic_DNA"/>
</dbReference>